<accession>A0A1B7T7W0</accession>
<reference evidence="3" key="1">
    <citation type="journal article" date="2016" name="Proc. Natl. Acad. Sci. U.S.A.">
        <title>Comparative genomics of biotechnologically important yeasts.</title>
        <authorList>
            <person name="Riley R."/>
            <person name="Haridas S."/>
            <person name="Wolfe K.H."/>
            <person name="Lopes M.R."/>
            <person name="Hittinger C.T."/>
            <person name="Goeker M."/>
            <person name="Salamov A.A."/>
            <person name="Wisecaver J.H."/>
            <person name="Long T.M."/>
            <person name="Calvey C.H."/>
            <person name="Aerts A.L."/>
            <person name="Barry K.W."/>
            <person name="Choi C."/>
            <person name="Clum A."/>
            <person name="Coughlan A.Y."/>
            <person name="Deshpande S."/>
            <person name="Douglass A.P."/>
            <person name="Hanson S.J."/>
            <person name="Klenk H.-P."/>
            <person name="LaButti K.M."/>
            <person name="Lapidus A."/>
            <person name="Lindquist E.A."/>
            <person name="Lipzen A.M."/>
            <person name="Meier-Kolthoff J.P."/>
            <person name="Ohm R.A."/>
            <person name="Otillar R.P."/>
            <person name="Pangilinan J.L."/>
            <person name="Peng Y."/>
            <person name="Rokas A."/>
            <person name="Rosa C.A."/>
            <person name="Scheuner C."/>
            <person name="Sibirny A.A."/>
            <person name="Slot J.C."/>
            <person name="Stielow J.B."/>
            <person name="Sun H."/>
            <person name="Kurtzman C.P."/>
            <person name="Blackwell M."/>
            <person name="Grigoriev I.V."/>
            <person name="Jeffries T.W."/>
        </authorList>
    </citation>
    <scope>NUCLEOTIDE SEQUENCE [LARGE SCALE GENOMIC DNA]</scope>
    <source>
        <strain evidence="3">NRRL Y-1626</strain>
    </source>
</reference>
<proteinExistence type="predicted"/>
<dbReference type="Proteomes" id="UP000092321">
    <property type="component" value="Unassembled WGS sequence"/>
</dbReference>
<keyword evidence="3" id="KW-1185">Reference proteome</keyword>
<evidence type="ECO:0000313" key="2">
    <source>
        <dbReference type="EMBL" id="OBA24798.1"/>
    </source>
</evidence>
<dbReference type="EMBL" id="LXPE01000415">
    <property type="protein sequence ID" value="OBA24798.1"/>
    <property type="molecule type" value="Genomic_DNA"/>
</dbReference>
<dbReference type="CDD" id="cd12148">
    <property type="entry name" value="fungal_TF_MHR"/>
    <property type="match status" value="1"/>
</dbReference>
<feature type="region of interest" description="Disordered" evidence="1">
    <location>
        <begin position="21"/>
        <end position="41"/>
    </location>
</feature>
<sequence>PKEEFIVFSKDFEDIRDVVNIKNPPSSSNSSSNHNSNSYCGFNDMQSEDHGDIIKNINNVDVLVPLTFKDEKITKISNLDIFSDDELFSKTNFLHFQSFNNINSKNDNNSDFDVLAFFTGLLNTNFNNNYQKKQTARFIQIFKKIAFNIEETGEQEKTEQAKNGSNSAWEIFLPFLFPGLESCSMVEDEIIDTPSPYLSKIIEHVNKMLPSYSLMRKLKLFYYSEIYALTPCFEIPVFEDYIKKILRINIITDKITLNLEGTDIRNKIAYLSILFCILLISEAASEPLISDGQKNKNNTEKEKEVLEGEQETLHDSLFNAAIKLAASCNPLEDPTLHKLSAISELWIILTFVPESVTQTNTDSKRNADLLTFFIMKMARTCGINERSISLMTTDVKQLSMEDKSFINHCKKLVLSTAQISFLQNNFSKQTNIPLKIENINKFQNFLKETEKKKEADEDIIIIKNKETAENEPSSSSSSFSSSYPKDIFIDNTDILDDCMFRLAFKKLRLLTLIGQCYNIFSGCVSLNELNEKISELDGFVEKNCNITTWKAATEKDVIILDNGVARLNLRTNENKLKFNSLCDFNISLLKMYQALIASFQKAIIRGQSHKYNSLYYEYHFKIFKVTFDSIVILNDYCRAKFEPFIGKLEFQHIASTTNKLFLRVLMTILEFISKIYTYKIYLHSLLFLHENEEEDELRKKNFEDCDKSLQFLLSIFMKNTSFYSKQYRFQYYDSFKI</sequence>
<feature type="non-terminal residue" evidence="2">
    <location>
        <position position="1"/>
    </location>
</feature>
<organism evidence="2 3">
    <name type="scientific">Hanseniaspora valbyensis NRRL Y-1626</name>
    <dbReference type="NCBI Taxonomy" id="766949"/>
    <lineage>
        <taxon>Eukaryota</taxon>
        <taxon>Fungi</taxon>
        <taxon>Dikarya</taxon>
        <taxon>Ascomycota</taxon>
        <taxon>Saccharomycotina</taxon>
        <taxon>Saccharomycetes</taxon>
        <taxon>Saccharomycodales</taxon>
        <taxon>Saccharomycodaceae</taxon>
        <taxon>Hanseniaspora</taxon>
    </lineage>
</organism>
<dbReference type="AlphaFoldDB" id="A0A1B7T7W0"/>
<gene>
    <name evidence="2" type="ORF">HANVADRAFT_54291</name>
</gene>
<feature type="non-terminal residue" evidence="2">
    <location>
        <position position="737"/>
    </location>
</feature>
<feature type="compositionally biased region" description="Low complexity" evidence="1">
    <location>
        <begin position="23"/>
        <end position="38"/>
    </location>
</feature>
<comment type="caution">
    <text evidence="2">The sequence shown here is derived from an EMBL/GenBank/DDBJ whole genome shotgun (WGS) entry which is preliminary data.</text>
</comment>
<protein>
    <submittedName>
        <fullName evidence="2">Uncharacterized protein</fullName>
    </submittedName>
</protein>
<evidence type="ECO:0000256" key="1">
    <source>
        <dbReference type="SAM" id="MobiDB-lite"/>
    </source>
</evidence>
<name>A0A1B7T7W0_9ASCO</name>
<evidence type="ECO:0000313" key="3">
    <source>
        <dbReference type="Proteomes" id="UP000092321"/>
    </source>
</evidence>